<evidence type="ECO:0000259" key="19">
    <source>
        <dbReference type="PROSITE" id="PS50994"/>
    </source>
</evidence>
<keyword evidence="15" id="KW-0511">Multifunctional enzyme</keyword>
<evidence type="ECO:0000256" key="1">
    <source>
        <dbReference type="ARBA" id="ARBA00022670"/>
    </source>
</evidence>
<dbReference type="FunFam" id="3.10.20.370:FF:000001">
    <property type="entry name" value="Retrovirus-related Pol polyprotein from transposon 17.6-like protein"/>
    <property type="match status" value="1"/>
</dbReference>
<keyword evidence="11" id="KW-0695">RNA-directed DNA polymerase</keyword>
<feature type="domain" description="Integrase catalytic" evidence="19">
    <location>
        <begin position="1167"/>
        <end position="1331"/>
    </location>
</feature>
<dbReference type="CDD" id="cd00303">
    <property type="entry name" value="retropepsin_like"/>
    <property type="match status" value="1"/>
</dbReference>
<evidence type="ECO:0000313" key="21">
    <source>
        <dbReference type="Proteomes" id="UP000619265"/>
    </source>
</evidence>
<keyword evidence="4" id="KW-0540">Nuclease</keyword>
<dbReference type="Gene3D" id="1.10.340.70">
    <property type="match status" value="1"/>
</dbReference>
<keyword evidence="9" id="KW-0460">Magnesium</keyword>
<evidence type="ECO:0000256" key="12">
    <source>
        <dbReference type="ARBA" id="ARBA00022932"/>
    </source>
</evidence>
<evidence type="ECO:0000256" key="5">
    <source>
        <dbReference type="ARBA" id="ARBA00022723"/>
    </source>
</evidence>
<evidence type="ECO:0000313" key="20">
    <source>
        <dbReference type="EMBL" id="KAF5443243.1"/>
    </source>
</evidence>
<organism evidence="20 21">
    <name type="scientific">Juglans regia</name>
    <name type="common">English walnut</name>
    <dbReference type="NCBI Taxonomy" id="51240"/>
    <lineage>
        <taxon>Eukaryota</taxon>
        <taxon>Viridiplantae</taxon>
        <taxon>Streptophyta</taxon>
        <taxon>Embryophyta</taxon>
        <taxon>Tracheophyta</taxon>
        <taxon>Spermatophyta</taxon>
        <taxon>Magnoliopsida</taxon>
        <taxon>eudicotyledons</taxon>
        <taxon>Gunneridae</taxon>
        <taxon>Pentapetalae</taxon>
        <taxon>rosids</taxon>
        <taxon>fabids</taxon>
        <taxon>Fagales</taxon>
        <taxon>Juglandaceae</taxon>
        <taxon>Juglans</taxon>
    </lineage>
</organism>
<dbReference type="GO" id="GO:0003964">
    <property type="term" value="F:RNA-directed DNA polymerase activity"/>
    <property type="evidence" value="ECO:0007669"/>
    <property type="project" value="UniProtKB-KW"/>
</dbReference>
<feature type="non-terminal residue" evidence="20">
    <location>
        <position position="1526"/>
    </location>
</feature>
<protein>
    <recommendedName>
        <fullName evidence="22">Reverse transcriptase</fullName>
    </recommendedName>
</protein>
<dbReference type="Pfam" id="PF03732">
    <property type="entry name" value="Retrotrans_gag"/>
    <property type="match status" value="1"/>
</dbReference>
<dbReference type="Pfam" id="PF17921">
    <property type="entry name" value="Integrase_H2C2"/>
    <property type="match status" value="1"/>
</dbReference>
<evidence type="ECO:0008006" key="22">
    <source>
        <dbReference type="Google" id="ProtNLM"/>
    </source>
</evidence>
<dbReference type="GO" id="GO:0006310">
    <property type="term" value="P:DNA recombination"/>
    <property type="evidence" value="ECO:0007669"/>
    <property type="project" value="UniProtKB-KW"/>
</dbReference>
<dbReference type="PROSITE" id="PS50878">
    <property type="entry name" value="RT_POL"/>
    <property type="match status" value="1"/>
</dbReference>
<comment type="caution">
    <text evidence="20">The sequence shown here is derived from an EMBL/GenBank/DDBJ whole genome shotgun (WGS) entry which is preliminary data.</text>
</comment>
<accession>A0A833WC47</accession>
<evidence type="ECO:0000256" key="9">
    <source>
        <dbReference type="ARBA" id="ARBA00022842"/>
    </source>
</evidence>
<dbReference type="Pfam" id="PF17919">
    <property type="entry name" value="RT_RNaseH_2"/>
    <property type="match status" value="1"/>
</dbReference>
<evidence type="ECO:0000256" key="10">
    <source>
        <dbReference type="ARBA" id="ARBA00022908"/>
    </source>
</evidence>
<dbReference type="PROSITE" id="PS50013">
    <property type="entry name" value="CHROMO_2"/>
    <property type="match status" value="1"/>
</dbReference>
<reference evidence="20" key="1">
    <citation type="submission" date="2015-10" db="EMBL/GenBank/DDBJ databases">
        <authorList>
            <person name="Martinez-Garcia P.J."/>
            <person name="Crepeau M.W."/>
            <person name="Puiu D."/>
            <person name="Gonzalez-Ibeas D."/>
            <person name="Whalen J."/>
            <person name="Stevens K."/>
            <person name="Paul R."/>
            <person name="Butterfield T."/>
            <person name="Britton M."/>
            <person name="Reagan R."/>
            <person name="Chakraborty S."/>
            <person name="Walawage S.L."/>
            <person name="Vasquez-Gross H.A."/>
            <person name="Cardeno C."/>
            <person name="Famula R."/>
            <person name="Pratt K."/>
            <person name="Kuruganti S."/>
            <person name="Aradhya M.K."/>
            <person name="Leslie C.A."/>
            <person name="Dandekar A.M."/>
            <person name="Salzberg S.L."/>
            <person name="Wegrzyn J.L."/>
            <person name="Langley C.H."/>
            <person name="Neale D.B."/>
        </authorList>
    </citation>
    <scope>NUCLEOTIDE SEQUENCE</scope>
    <source>
        <tissue evidence="20">Leaves</tissue>
    </source>
</reference>
<evidence type="ECO:0000259" key="17">
    <source>
        <dbReference type="PROSITE" id="PS50013"/>
    </source>
</evidence>
<dbReference type="FunFam" id="3.10.10.10:FF:000007">
    <property type="entry name" value="Retrovirus-related Pol polyprotein from transposon 17.6-like Protein"/>
    <property type="match status" value="1"/>
</dbReference>
<dbReference type="Gene3D" id="3.30.420.10">
    <property type="entry name" value="Ribonuclease H-like superfamily/Ribonuclease H"/>
    <property type="match status" value="2"/>
</dbReference>
<dbReference type="InterPro" id="IPR001584">
    <property type="entry name" value="Integrase_cat-core"/>
</dbReference>
<evidence type="ECO:0000256" key="6">
    <source>
        <dbReference type="ARBA" id="ARBA00022750"/>
    </source>
</evidence>
<dbReference type="InterPro" id="IPR041577">
    <property type="entry name" value="RT_RNaseH_2"/>
</dbReference>
<dbReference type="InterPro" id="IPR000953">
    <property type="entry name" value="Chromo/chromo_shadow_dom"/>
</dbReference>
<feature type="domain" description="Reverse transcriptase" evidence="18">
    <location>
        <begin position="662"/>
        <end position="841"/>
    </location>
</feature>
<dbReference type="EMBL" id="LIHL02000016">
    <property type="protein sequence ID" value="KAF5443243.1"/>
    <property type="molecule type" value="Genomic_DNA"/>
</dbReference>
<evidence type="ECO:0000256" key="16">
    <source>
        <dbReference type="SAM" id="MobiDB-lite"/>
    </source>
</evidence>
<dbReference type="GO" id="GO:0004190">
    <property type="term" value="F:aspartic-type endopeptidase activity"/>
    <property type="evidence" value="ECO:0007669"/>
    <property type="project" value="UniProtKB-KW"/>
</dbReference>
<dbReference type="InterPro" id="IPR000477">
    <property type="entry name" value="RT_dom"/>
</dbReference>
<evidence type="ECO:0000256" key="4">
    <source>
        <dbReference type="ARBA" id="ARBA00022722"/>
    </source>
</evidence>
<dbReference type="GO" id="GO:0046872">
    <property type="term" value="F:metal ion binding"/>
    <property type="evidence" value="ECO:0007669"/>
    <property type="project" value="UniProtKB-KW"/>
</dbReference>
<evidence type="ECO:0000256" key="2">
    <source>
        <dbReference type="ARBA" id="ARBA00022679"/>
    </source>
</evidence>
<dbReference type="SUPFAM" id="SSF50630">
    <property type="entry name" value="Acid proteases"/>
    <property type="match status" value="1"/>
</dbReference>
<reference evidence="20" key="2">
    <citation type="submission" date="2020-03" db="EMBL/GenBank/DDBJ databases">
        <title>Walnut 2.0.</title>
        <authorList>
            <person name="Marrano A."/>
            <person name="Britton M."/>
            <person name="Zimin A.V."/>
            <person name="Zaini P.A."/>
            <person name="Workman R."/>
            <person name="Puiu D."/>
            <person name="Bianco L."/>
            <person name="Allen B.J."/>
            <person name="Troggio M."/>
            <person name="Leslie C.A."/>
            <person name="Timp W."/>
            <person name="Dendekar A."/>
            <person name="Salzberg S.L."/>
            <person name="Neale D.B."/>
        </authorList>
    </citation>
    <scope>NUCLEOTIDE SEQUENCE</scope>
    <source>
        <tissue evidence="20">Leaves</tissue>
    </source>
</reference>
<evidence type="ECO:0000256" key="14">
    <source>
        <dbReference type="ARBA" id="ARBA00023172"/>
    </source>
</evidence>
<gene>
    <name evidence="20" type="ORF">F2P56_035816</name>
</gene>
<dbReference type="InterPro" id="IPR036397">
    <property type="entry name" value="RNaseH_sf"/>
</dbReference>
<dbReference type="InterPro" id="IPR043128">
    <property type="entry name" value="Rev_trsase/Diguanyl_cyclase"/>
</dbReference>
<feature type="region of interest" description="Disordered" evidence="16">
    <location>
        <begin position="320"/>
        <end position="348"/>
    </location>
</feature>
<keyword evidence="13" id="KW-0238">DNA-binding</keyword>
<keyword evidence="1" id="KW-0645">Protease</keyword>
<keyword evidence="6" id="KW-0064">Aspartyl protease</keyword>
<dbReference type="InterPro" id="IPR056924">
    <property type="entry name" value="SH3_Tf2-1"/>
</dbReference>
<dbReference type="Pfam" id="PF08284">
    <property type="entry name" value="RVP_2"/>
    <property type="match status" value="1"/>
</dbReference>
<proteinExistence type="predicted"/>
<dbReference type="Proteomes" id="UP000619265">
    <property type="component" value="Unassembled WGS sequence"/>
</dbReference>
<dbReference type="GO" id="GO:0015074">
    <property type="term" value="P:DNA integration"/>
    <property type="evidence" value="ECO:0007669"/>
    <property type="project" value="UniProtKB-KW"/>
</dbReference>
<dbReference type="GO" id="GO:0006508">
    <property type="term" value="P:proteolysis"/>
    <property type="evidence" value="ECO:0007669"/>
    <property type="project" value="UniProtKB-KW"/>
</dbReference>
<name>A0A833WC47_JUGRE</name>
<keyword evidence="2" id="KW-0808">Transferase</keyword>
<dbReference type="Pfam" id="PF00078">
    <property type="entry name" value="RVT_1"/>
    <property type="match status" value="1"/>
</dbReference>
<dbReference type="InterPro" id="IPR050951">
    <property type="entry name" value="Retrovirus_Pol_polyprotein"/>
</dbReference>
<dbReference type="SUPFAM" id="SSF53098">
    <property type="entry name" value="Ribonuclease H-like"/>
    <property type="match status" value="2"/>
</dbReference>
<dbReference type="InterPro" id="IPR005162">
    <property type="entry name" value="Retrotrans_gag_dom"/>
</dbReference>
<dbReference type="Pfam" id="PF24626">
    <property type="entry name" value="SH3_Tf2-1"/>
    <property type="match status" value="1"/>
</dbReference>
<dbReference type="CDD" id="cd01647">
    <property type="entry name" value="RT_LTR"/>
    <property type="match status" value="1"/>
</dbReference>
<sequence>IVAYVAQCLTCQQVKAEHQRPSGTLQPLPIPVWTWDEIGMDFVSGFPKALGGQDAAWVIVDRLSKSAHFIPIQMTYSVDRLAELYVREIVRLHGIPSKIISDRDTRFTSAFWRKVQKELGTHLTYSTAFHPQTDGQSERTIQILEDMLRACVMEFKVKLDFPHFRGEDPEGWVFKMNHYFAFYQTPVAQKILMASYHMEGEALTWYQDAVDTGQFTNWQTFVEALQLRFGPKAYDNPMESLTRLKQSSTVAVYKAQFESLSNRLKGLSDNHKLSCFLSGLKDEIRLPLRLLKPANLNIAFSLAKIQEEFWVSTRRSSKPWGDRNTYPNTTGNQWSAPTHNTAQAPKFPTPMRRVFSSQMDEKRKKGLCFHCEEKWHLGHVCKTPKIYLLQPVEQVGDDKGEEVFYDTTDLTDTPPPTTTQEGPIITLNALTGTPSPKTMRLYGHIGAASVLILVDTGSTHNFLDPSIVKKTKLQVNNELQLQVQVANGEMVETLGSCNEVVTKIQGARFKIPYFVLPLAGCDGVLGIQWLESLGSINWNFSALSMQFQWEGQKVTFKGLQLQDTTFTNCHKLFLNSCYKGKGLILQLYAQPTLVTNEVQNSEVREVLSSFKHVFDEPIGLPPVRSHDHRIVLKEGTSPISTRPYRYPYYQKSEIEKIVAELLKTGVIRPSSSPFSSPVLLVRKADGSWRLCVDYRALNQETVKDKFSIPVIDELLDELHGAAVFSKLDLRSGYHQIRVVPEDIPKTAFRTHEEHYEFLVMPFGLTNAPSTFQGLMNTIFKPFLRRFVLVFFDDILVYSTTMEQHIDHLKLVLQTLFSHSLFAKLSKCQFGVAEVDCLGHIVSGVGVKADPKKVTTMVDWPTPVNTKALRGFLGLMGYYRKFIRGYGLIAAPLTALLRKNSFKWDDKANEAFLKLKTAVSTPPVLRLPNFSQKFVIECDASGCGVGAVLMQEGQPIAYLSKALKGTALALSTYEKELLALVTAVHKWRPYLLGQTFIVKTDQQSLKYLLEQKVGTVKQQKWITKLMGYDFTIQYKQGRENRVADALSRRHESDLKELKATYAASAELKEIVQQLTTGQLGPKGYVLRQGLLFKKGRLVIDPQSLFKAKVLSFIHSDPQAGHSGYLQTYQRAKRDFYWQGMKNDIKRLVRECDICQINKNETTLPPGLLQPLPIPSQACEEISLDFVEGLPKSQGFNVVLVVIDRLTKYGHFLALAHPFTAADVAQLFFREIFKLHGMPKIILSDCDPIFLSVFWKTIFELQGSVLHYSSAYHPQTDGQTEALNKILEGYLRCYVGTKPKDWVKWLPLAEWWYNSSYHTSTKVSPFEALYGYCPPRLSSYIPGTALNVAIDQHLTTRDQIKNQLKYNLQQSQQRMKFYADKKRSEREFAEGDWRIGKVAYKLDLPTASRIHPVFHVSCLKRKLGNQIQPLPTLPPVNTDGEIQPEPAGILDRRLKRLGDRAITEVLIQWVGASSENNSWESLAKMRDLYPHLVGKLPSSGRGRAGVFDAGEGWNIFGAGEGKGEVEGD</sequence>
<dbReference type="Gene3D" id="3.10.20.370">
    <property type="match status" value="1"/>
</dbReference>
<dbReference type="Gramene" id="Jr16_10960_p1">
    <property type="protein sequence ID" value="cds.Jr16_10960_p1"/>
    <property type="gene ID" value="Jr16_10960"/>
</dbReference>
<evidence type="ECO:0000259" key="18">
    <source>
        <dbReference type="PROSITE" id="PS50878"/>
    </source>
</evidence>
<evidence type="ECO:0000256" key="8">
    <source>
        <dbReference type="ARBA" id="ARBA00022801"/>
    </source>
</evidence>
<dbReference type="FunFam" id="3.30.420.10:FF:000032">
    <property type="entry name" value="Retrovirus-related Pol polyprotein from transposon 297-like Protein"/>
    <property type="match status" value="1"/>
</dbReference>
<keyword evidence="8" id="KW-0378">Hydrolase</keyword>
<evidence type="ECO:0000256" key="13">
    <source>
        <dbReference type="ARBA" id="ARBA00023125"/>
    </source>
</evidence>
<keyword evidence="14" id="KW-0233">DNA recombination</keyword>
<dbReference type="SUPFAM" id="SSF56672">
    <property type="entry name" value="DNA/RNA polymerases"/>
    <property type="match status" value="1"/>
</dbReference>
<dbReference type="SUPFAM" id="SSF54160">
    <property type="entry name" value="Chromo domain-like"/>
    <property type="match status" value="1"/>
</dbReference>
<feature type="domain" description="Integrase catalytic" evidence="19">
    <location>
        <begin position="25"/>
        <end position="149"/>
    </location>
</feature>
<dbReference type="Gene3D" id="3.10.10.10">
    <property type="entry name" value="HIV Type 1 Reverse Transcriptase, subunit A, domain 1"/>
    <property type="match status" value="1"/>
</dbReference>
<dbReference type="Gene3D" id="2.40.70.10">
    <property type="entry name" value="Acid Proteases"/>
    <property type="match status" value="1"/>
</dbReference>
<evidence type="ECO:0000256" key="15">
    <source>
        <dbReference type="ARBA" id="ARBA00023268"/>
    </source>
</evidence>
<dbReference type="PROSITE" id="PS50994">
    <property type="entry name" value="INTEGRASE"/>
    <property type="match status" value="2"/>
</dbReference>
<evidence type="ECO:0000256" key="7">
    <source>
        <dbReference type="ARBA" id="ARBA00022759"/>
    </source>
</evidence>
<dbReference type="PANTHER" id="PTHR37984:SF5">
    <property type="entry name" value="PROTEIN NYNRIN-LIKE"/>
    <property type="match status" value="1"/>
</dbReference>
<keyword evidence="3" id="KW-0548">Nucleotidyltransferase</keyword>
<keyword evidence="5" id="KW-0479">Metal-binding</keyword>
<dbReference type="GO" id="GO:0004519">
    <property type="term" value="F:endonuclease activity"/>
    <property type="evidence" value="ECO:0007669"/>
    <property type="project" value="UniProtKB-KW"/>
</dbReference>
<evidence type="ECO:0000256" key="11">
    <source>
        <dbReference type="ARBA" id="ARBA00022918"/>
    </source>
</evidence>
<dbReference type="InterPro" id="IPR021109">
    <property type="entry name" value="Peptidase_aspartic_dom_sf"/>
</dbReference>
<dbReference type="GO" id="GO:0003677">
    <property type="term" value="F:DNA binding"/>
    <property type="evidence" value="ECO:0007669"/>
    <property type="project" value="UniProtKB-KW"/>
</dbReference>
<keyword evidence="12" id="KW-0239">DNA-directed DNA polymerase</keyword>
<keyword evidence="7" id="KW-0255">Endonuclease</keyword>
<feature type="domain" description="Chromo" evidence="17">
    <location>
        <begin position="1442"/>
        <end position="1491"/>
    </location>
</feature>
<dbReference type="InterPro" id="IPR043502">
    <property type="entry name" value="DNA/RNA_pol_sf"/>
</dbReference>
<dbReference type="InterPro" id="IPR012337">
    <property type="entry name" value="RNaseH-like_sf"/>
</dbReference>
<dbReference type="Gene3D" id="3.30.70.270">
    <property type="match status" value="2"/>
</dbReference>
<evidence type="ECO:0000256" key="3">
    <source>
        <dbReference type="ARBA" id="ARBA00022695"/>
    </source>
</evidence>
<dbReference type="InterPro" id="IPR016197">
    <property type="entry name" value="Chromo-like_dom_sf"/>
</dbReference>
<feature type="compositionally biased region" description="Polar residues" evidence="16">
    <location>
        <begin position="325"/>
        <end position="343"/>
    </location>
</feature>
<dbReference type="InterPro" id="IPR041588">
    <property type="entry name" value="Integrase_H2C2"/>
</dbReference>
<keyword evidence="10" id="KW-0229">DNA integration</keyword>
<dbReference type="CDD" id="cd09274">
    <property type="entry name" value="RNase_HI_RT_Ty3"/>
    <property type="match status" value="1"/>
</dbReference>
<dbReference type="FunFam" id="1.10.340.70:FF:000001">
    <property type="entry name" value="Retrovirus-related Pol polyprotein from transposon gypsy-like Protein"/>
    <property type="match status" value="1"/>
</dbReference>
<dbReference type="GO" id="GO:0003887">
    <property type="term" value="F:DNA-directed DNA polymerase activity"/>
    <property type="evidence" value="ECO:0007669"/>
    <property type="project" value="UniProtKB-KW"/>
</dbReference>
<dbReference type="FunFam" id="3.30.70.270:FF:000020">
    <property type="entry name" value="Transposon Tf2-6 polyprotein-like Protein"/>
    <property type="match status" value="1"/>
</dbReference>
<dbReference type="PANTHER" id="PTHR37984">
    <property type="entry name" value="PROTEIN CBG26694"/>
    <property type="match status" value="1"/>
</dbReference>